<proteinExistence type="predicted"/>
<organism evidence="2 3">
    <name type="scientific">Kipferlia bialata</name>
    <dbReference type="NCBI Taxonomy" id="797122"/>
    <lineage>
        <taxon>Eukaryota</taxon>
        <taxon>Metamonada</taxon>
        <taxon>Carpediemonas-like organisms</taxon>
        <taxon>Kipferlia</taxon>
    </lineage>
</organism>
<dbReference type="Proteomes" id="UP000265618">
    <property type="component" value="Unassembled WGS sequence"/>
</dbReference>
<name>A0A391NTT6_9EUKA</name>
<accession>A0A391NTT6</accession>
<gene>
    <name evidence="2" type="ORF">KIPB_009798</name>
</gene>
<evidence type="ECO:0000313" key="2">
    <source>
        <dbReference type="EMBL" id="GCA63416.1"/>
    </source>
</evidence>
<feature type="non-terminal residue" evidence="2">
    <location>
        <position position="1"/>
    </location>
</feature>
<evidence type="ECO:0000256" key="1">
    <source>
        <dbReference type="SAM" id="MobiDB-lite"/>
    </source>
</evidence>
<protein>
    <submittedName>
        <fullName evidence="2">Uncharacterized protein</fullName>
    </submittedName>
</protein>
<comment type="caution">
    <text evidence="2">The sequence shown here is derived from an EMBL/GenBank/DDBJ whole genome shotgun (WGS) entry which is preliminary data.</text>
</comment>
<evidence type="ECO:0000313" key="3">
    <source>
        <dbReference type="Proteomes" id="UP000265618"/>
    </source>
</evidence>
<keyword evidence="3" id="KW-1185">Reference proteome</keyword>
<sequence length="83" mass="9417">MEMSHGEKGGTEEIDRLEGLLQQYREWGEACLKADSTHVLTTTLTILERSWWGGCPMAAEREEESPEGRASLPPYLHLDDIEE</sequence>
<reference evidence="2 3" key="1">
    <citation type="journal article" date="2018" name="PLoS ONE">
        <title>The draft genome of Kipferlia bialata reveals reductive genome evolution in fornicate parasites.</title>
        <authorList>
            <person name="Tanifuji G."/>
            <person name="Takabayashi S."/>
            <person name="Kume K."/>
            <person name="Takagi M."/>
            <person name="Nakayama T."/>
            <person name="Kamikawa R."/>
            <person name="Inagaki Y."/>
            <person name="Hashimoto T."/>
        </authorList>
    </citation>
    <scope>NUCLEOTIDE SEQUENCE [LARGE SCALE GENOMIC DNA]</scope>
    <source>
        <strain evidence="2">NY0173</strain>
    </source>
</reference>
<feature type="region of interest" description="Disordered" evidence="1">
    <location>
        <begin position="60"/>
        <end position="83"/>
    </location>
</feature>
<dbReference type="AlphaFoldDB" id="A0A391NTT6"/>
<dbReference type="EMBL" id="BDIP01003438">
    <property type="protein sequence ID" value="GCA63416.1"/>
    <property type="molecule type" value="Genomic_DNA"/>
</dbReference>